<organism evidence="3 4">
    <name type="scientific">Paraburkholderia eburnea</name>
    <dbReference type="NCBI Taxonomy" id="1189126"/>
    <lineage>
        <taxon>Bacteria</taxon>
        <taxon>Pseudomonadati</taxon>
        <taxon>Pseudomonadota</taxon>
        <taxon>Betaproteobacteria</taxon>
        <taxon>Burkholderiales</taxon>
        <taxon>Burkholderiaceae</taxon>
        <taxon>Paraburkholderia</taxon>
    </lineage>
</organism>
<dbReference type="AlphaFoldDB" id="A0A2S4MBZ2"/>
<dbReference type="SUPFAM" id="SSF56601">
    <property type="entry name" value="beta-lactamase/transpeptidase-like"/>
    <property type="match status" value="1"/>
</dbReference>
<dbReference type="EMBL" id="PQGA01000005">
    <property type="protein sequence ID" value="POR52256.1"/>
    <property type="molecule type" value="Genomic_DNA"/>
</dbReference>
<sequence>MNLRKSANASPRLRAAVAMLVAVLLTPAAYSQEAPAPVDAGVMQGFPPPPDKLVTKTNLFQASNLRWALQNARMTMPTANVEHAREPMPLPNGTLLDPDKVQFTVDGTTVDLTDYLRQTRTDGFIVVHNGKVVLERYFNTYSPHQTHGWASMTKSVTGLIAAQLIGEGKLDPEAKLSTYVPELAGTPFGDATLQQNLDMEVPVTYPAALPPDLGLFAAVGFIPRRPGAPDNIYDFLKVARATPNETAGDIWFYQNGSPEAVAWAMRRVTGQSWSELVSRSIWQKIAEDDGDAVVDRMGAEMASGGFSSTLRDAARFGELMRLSAGGNSRFFPASVTRVALKQADNAAGFAKSRLGPGRPGYTYHDYWYQVNDGDGSFSAGGRFGQSILVNPKNGLTIVKFSSYPDAAPRPVSAVSGQAGAQTESAASPSPLLSAAALNAAAKAIASAVN</sequence>
<dbReference type="Pfam" id="PF00144">
    <property type="entry name" value="Beta-lactamase"/>
    <property type="match status" value="1"/>
</dbReference>
<dbReference type="PANTHER" id="PTHR43283">
    <property type="entry name" value="BETA-LACTAMASE-RELATED"/>
    <property type="match status" value="1"/>
</dbReference>
<dbReference type="Gene3D" id="3.40.710.10">
    <property type="entry name" value="DD-peptidase/beta-lactamase superfamily"/>
    <property type="match status" value="1"/>
</dbReference>
<dbReference type="Proteomes" id="UP000237381">
    <property type="component" value="Unassembled WGS sequence"/>
</dbReference>
<proteinExistence type="predicted"/>
<evidence type="ECO:0000256" key="1">
    <source>
        <dbReference type="SAM" id="SignalP"/>
    </source>
</evidence>
<dbReference type="InterPro" id="IPR001466">
    <property type="entry name" value="Beta-lactam-related"/>
</dbReference>
<comment type="caution">
    <text evidence="3">The sequence shown here is derived from an EMBL/GenBank/DDBJ whole genome shotgun (WGS) entry which is preliminary data.</text>
</comment>
<dbReference type="InterPro" id="IPR012338">
    <property type="entry name" value="Beta-lactam/transpept-like"/>
</dbReference>
<feature type="domain" description="Beta-lactamase-related" evidence="2">
    <location>
        <begin position="119"/>
        <end position="405"/>
    </location>
</feature>
<keyword evidence="4" id="KW-1185">Reference proteome</keyword>
<dbReference type="RefSeq" id="WP_244193220.1">
    <property type="nucleotide sequence ID" value="NZ_PQGA01000005.1"/>
</dbReference>
<protein>
    <recommendedName>
        <fullName evidence="2">Beta-lactamase-related domain-containing protein</fullName>
    </recommendedName>
</protein>
<evidence type="ECO:0000313" key="4">
    <source>
        <dbReference type="Proteomes" id="UP000237381"/>
    </source>
</evidence>
<accession>A0A2S4MBZ2</accession>
<dbReference type="PANTHER" id="PTHR43283:SF7">
    <property type="entry name" value="BETA-LACTAMASE-RELATED DOMAIN-CONTAINING PROTEIN"/>
    <property type="match status" value="1"/>
</dbReference>
<dbReference type="InterPro" id="IPR050789">
    <property type="entry name" value="Diverse_Enzym_Activities"/>
</dbReference>
<keyword evidence="1" id="KW-0732">Signal</keyword>
<reference evidence="3 4" key="1">
    <citation type="submission" date="2018-01" db="EMBL/GenBank/DDBJ databases">
        <title>Genomic Encyclopedia of Type Strains, Phase III (KMG-III): the genomes of soil and plant-associated and newly described type strains.</title>
        <authorList>
            <person name="Whitman W."/>
        </authorList>
    </citation>
    <scope>NUCLEOTIDE SEQUENCE [LARGE SCALE GENOMIC DNA]</scope>
    <source>
        <strain evidence="3 4">JCM 18070</strain>
    </source>
</reference>
<feature type="signal peptide" evidence="1">
    <location>
        <begin position="1"/>
        <end position="31"/>
    </location>
</feature>
<evidence type="ECO:0000313" key="3">
    <source>
        <dbReference type="EMBL" id="POR52256.1"/>
    </source>
</evidence>
<name>A0A2S4MBZ2_9BURK</name>
<feature type="chain" id="PRO_5015608687" description="Beta-lactamase-related domain-containing protein" evidence="1">
    <location>
        <begin position="32"/>
        <end position="449"/>
    </location>
</feature>
<gene>
    <name evidence="3" type="ORF">B0G62_105224</name>
</gene>
<evidence type="ECO:0000259" key="2">
    <source>
        <dbReference type="Pfam" id="PF00144"/>
    </source>
</evidence>